<evidence type="ECO:0000313" key="2">
    <source>
        <dbReference type="Proteomes" id="UP000821866"/>
    </source>
</evidence>
<reference evidence="1" key="1">
    <citation type="journal article" date="2020" name="Cell">
        <title>Large-Scale Comparative Analyses of Tick Genomes Elucidate Their Genetic Diversity and Vector Capacities.</title>
        <authorList>
            <consortium name="Tick Genome and Microbiome Consortium (TIGMIC)"/>
            <person name="Jia N."/>
            <person name="Wang J."/>
            <person name="Shi W."/>
            <person name="Du L."/>
            <person name="Sun Y."/>
            <person name="Zhan W."/>
            <person name="Jiang J.F."/>
            <person name="Wang Q."/>
            <person name="Zhang B."/>
            <person name="Ji P."/>
            <person name="Bell-Sakyi L."/>
            <person name="Cui X.M."/>
            <person name="Yuan T.T."/>
            <person name="Jiang B.G."/>
            <person name="Yang W.F."/>
            <person name="Lam T.T."/>
            <person name="Chang Q.C."/>
            <person name="Ding S.J."/>
            <person name="Wang X.J."/>
            <person name="Zhu J.G."/>
            <person name="Ruan X.D."/>
            <person name="Zhao L."/>
            <person name="Wei J.T."/>
            <person name="Ye R.Z."/>
            <person name="Que T.C."/>
            <person name="Du C.H."/>
            <person name="Zhou Y.H."/>
            <person name="Cheng J.X."/>
            <person name="Dai P.F."/>
            <person name="Guo W.B."/>
            <person name="Han X.H."/>
            <person name="Huang E.J."/>
            <person name="Li L.F."/>
            <person name="Wei W."/>
            <person name="Gao Y.C."/>
            <person name="Liu J.Z."/>
            <person name="Shao H.Z."/>
            <person name="Wang X."/>
            <person name="Wang C.C."/>
            <person name="Yang T.C."/>
            <person name="Huo Q.B."/>
            <person name="Li W."/>
            <person name="Chen H.Y."/>
            <person name="Chen S.E."/>
            <person name="Zhou L.G."/>
            <person name="Ni X.B."/>
            <person name="Tian J.H."/>
            <person name="Sheng Y."/>
            <person name="Liu T."/>
            <person name="Pan Y.S."/>
            <person name="Xia L.Y."/>
            <person name="Li J."/>
            <person name="Zhao F."/>
            <person name="Cao W.C."/>
        </authorList>
    </citation>
    <scope>NUCLEOTIDE SEQUENCE</scope>
    <source>
        <strain evidence="1">Rmic-2018</strain>
    </source>
</reference>
<dbReference type="Proteomes" id="UP000821866">
    <property type="component" value="Chromosome 1"/>
</dbReference>
<comment type="caution">
    <text evidence="1">The sequence shown here is derived from an EMBL/GenBank/DDBJ whole genome shotgun (WGS) entry which is preliminary data.</text>
</comment>
<name>A0A9J6F4I3_RHIMP</name>
<organism evidence="1 2">
    <name type="scientific">Rhipicephalus microplus</name>
    <name type="common">Cattle tick</name>
    <name type="synonym">Boophilus microplus</name>
    <dbReference type="NCBI Taxonomy" id="6941"/>
    <lineage>
        <taxon>Eukaryota</taxon>
        <taxon>Metazoa</taxon>
        <taxon>Ecdysozoa</taxon>
        <taxon>Arthropoda</taxon>
        <taxon>Chelicerata</taxon>
        <taxon>Arachnida</taxon>
        <taxon>Acari</taxon>
        <taxon>Parasitiformes</taxon>
        <taxon>Ixodida</taxon>
        <taxon>Ixodoidea</taxon>
        <taxon>Ixodidae</taxon>
        <taxon>Rhipicephalinae</taxon>
        <taxon>Rhipicephalus</taxon>
        <taxon>Boophilus</taxon>
    </lineage>
</organism>
<accession>A0A9J6F4I3</accession>
<sequence>MNVAVVLEKEEEERRHTCESPRGCASSPSVMSEAVEDLCSVEPPPAVKKPEVGKISFREYTAPATSAVIQKKRLLITTYVCYHWRDNDDLEQMTVSNFYSRLDNNLRFGTAMELSSEPGGLIFARAYRSCHEFLRSSGDVRVAPKVAERLKALVRRFSGEPTENTLTEQIVRTSVTEGVDVLFGVDLAVYGHRTYPVITKGKSLGEKLGRQFRSYLSEDIVKSFIQLPNDMVSELVKIDDTVRTTLHGNKPTAELNNVSMLSKLSLDATLPAWSSLFEKYLNLSISETAEVLVTDLSKIHDVVSFLRTVTKKKVLRAYLSLQAVADVLFIFIQKKYFFLENVVVARNCLRVTCLVMSHFCGHVTTQFLGWSIDIKKTIQKLYGDILRQYVRSGSSLWSPAGDSLQITDDLLAGPLVTLPIVPMDVTKAAVTRYETLLKDWPDNYPEVHSSLAAAHKMASINLPLNYTHRYLIEAYLRGSILYSDAIPGLLVPTALTTPHMTYSSSVPIKMVNNTAAEWDETVASTLFAWSLSVQLVLGSLLAIQQRRASMGDSSRMKTAQRTLMRRFCLLSCGSAAQESDEEALAARSRCLLPLVGLSEFAGAFGCPVGTAMNPLISCVSASHSKAVHVS</sequence>
<dbReference type="EMBL" id="JABSTU010000001">
    <property type="protein sequence ID" value="KAH8041008.1"/>
    <property type="molecule type" value="Genomic_DNA"/>
</dbReference>
<keyword evidence="2" id="KW-1185">Reference proteome</keyword>
<dbReference type="AlphaFoldDB" id="A0A9J6F4I3"/>
<protein>
    <submittedName>
        <fullName evidence="1">Uncharacterized protein</fullName>
    </submittedName>
</protein>
<gene>
    <name evidence="1" type="ORF">HPB51_013668</name>
</gene>
<evidence type="ECO:0000313" key="1">
    <source>
        <dbReference type="EMBL" id="KAH8041008.1"/>
    </source>
</evidence>
<proteinExistence type="predicted"/>
<reference evidence="1" key="2">
    <citation type="submission" date="2021-09" db="EMBL/GenBank/DDBJ databases">
        <authorList>
            <person name="Jia N."/>
            <person name="Wang J."/>
            <person name="Shi W."/>
            <person name="Du L."/>
            <person name="Sun Y."/>
            <person name="Zhan W."/>
            <person name="Jiang J."/>
            <person name="Wang Q."/>
            <person name="Zhang B."/>
            <person name="Ji P."/>
            <person name="Sakyi L.B."/>
            <person name="Cui X."/>
            <person name="Yuan T."/>
            <person name="Jiang B."/>
            <person name="Yang W."/>
            <person name="Lam T.T.-Y."/>
            <person name="Chang Q."/>
            <person name="Ding S."/>
            <person name="Wang X."/>
            <person name="Zhu J."/>
            <person name="Ruan X."/>
            <person name="Zhao L."/>
            <person name="Wei J."/>
            <person name="Que T."/>
            <person name="Du C."/>
            <person name="Cheng J."/>
            <person name="Dai P."/>
            <person name="Han X."/>
            <person name="Huang E."/>
            <person name="Gao Y."/>
            <person name="Liu J."/>
            <person name="Shao H."/>
            <person name="Ye R."/>
            <person name="Li L."/>
            <person name="Wei W."/>
            <person name="Wang X."/>
            <person name="Wang C."/>
            <person name="Huo Q."/>
            <person name="Li W."/>
            <person name="Guo W."/>
            <person name="Chen H."/>
            <person name="Chen S."/>
            <person name="Zhou L."/>
            <person name="Zhou L."/>
            <person name="Ni X."/>
            <person name="Tian J."/>
            <person name="Zhou Y."/>
            <person name="Sheng Y."/>
            <person name="Liu T."/>
            <person name="Pan Y."/>
            <person name="Xia L."/>
            <person name="Li J."/>
            <person name="Zhao F."/>
            <person name="Cao W."/>
        </authorList>
    </citation>
    <scope>NUCLEOTIDE SEQUENCE</scope>
    <source>
        <strain evidence="1">Rmic-2018</strain>
        <tissue evidence="1">Larvae</tissue>
    </source>
</reference>